<dbReference type="GO" id="GO:0003848">
    <property type="term" value="F:2-amino-4-hydroxy-6-hydroxymethyldihydropteridine diphosphokinase activity"/>
    <property type="evidence" value="ECO:0007669"/>
    <property type="project" value="UniProtKB-EC"/>
</dbReference>
<evidence type="ECO:0000256" key="5">
    <source>
        <dbReference type="ARBA" id="ARBA00022679"/>
    </source>
</evidence>
<accession>A0A852VNU6</accession>
<evidence type="ECO:0000256" key="4">
    <source>
        <dbReference type="ARBA" id="ARBA00016218"/>
    </source>
</evidence>
<keyword evidence="8" id="KW-0067">ATP-binding</keyword>
<dbReference type="NCBIfam" id="TIGR01498">
    <property type="entry name" value="folK"/>
    <property type="match status" value="1"/>
</dbReference>
<evidence type="ECO:0000256" key="11">
    <source>
        <dbReference type="ARBA" id="ARBA00029766"/>
    </source>
</evidence>
<comment type="pathway">
    <text evidence="1">Cofactor biosynthesis; tetrahydrofolate biosynthesis; 2-amino-4-hydroxy-6-hydroxymethyl-7,8-dihydropteridine diphosphate from 7,8-dihydroneopterin triphosphate: step 4/4.</text>
</comment>
<dbReference type="GO" id="GO:0016301">
    <property type="term" value="F:kinase activity"/>
    <property type="evidence" value="ECO:0007669"/>
    <property type="project" value="UniProtKB-KW"/>
</dbReference>
<keyword evidence="5 14" id="KW-0808">Transferase</keyword>
<evidence type="ECO:0000256" key="3">
    <source>
        <dbReference type="ARBA" id="ARBA00013253"/>
    </source>
</evidence>
<protein>
    <recommendedName>
        <fullName evidence="4">2-amino-4-hydroxy-6-hydroxymethyldihydropteridine pyrophosphokinase</fullName>
        <ecNumber evidence="3">2.7.6.3</ecNumber>
    </recommendedName>
    <alternativeName>
        <fullName evidence="11">6-hydroxymethyl-7,8-dihydropterin pyrophosphokinase</fullName>
    </alternativeName>
    <alternativeName>
        <fullName evidence="12">7,8-dihydro-6-hydroxymethylpterin-pyrophosphokinase</fullName>
    </alternativeName>
</protein>
<dbReference type="GO" id="GO:0005524">
    <property type="term" value="F:ATP binding"/>
    <property type="evidence" value="ECO:0007669"/>
    <property type="project" value="UniProtKB-KW"/>
</dbReference>
<dbReference type="InterPro" id="IPR000550">
    <property type="entry name" value="Hppk"/>
</dbReference>
<evidence type="ECO:0000256" key="7">
    <source>
        <dbReference type="ARBA" id="ARBA00022777"/>
    </source>
</evidence>
<sequence length="163" mass="18090">MKALAAIALGSNLESRFGDREANLEEAVRLIRPLGEVTAVSSFYDTEPVGFLDQPRFLNAALLLETELDPVVLLRELLMVERTMGRDRVRSVAKGPRVIDLDLLLYVDATGRDVVMSNEELVLPHPEMQGRRFVLEPLEEIAPGMVHPVSGLTVREMLDALQG</sequence>
<name>A0A852VNU6_9BACT</name>
<comment type="caution">
    <text evidence="14">The sequence shown here is derived from an EMBL/GenBank/DDBJ whole genome shotgun (WGS) entry which is preliminary data.</text>
</comment>
<evidence type="ECO:0000259" key="13">
    <source>
        <dbReference type="Pfam" id="PF01288"/>
    </source>
</evidence>
<dbReference type="PANTHER" id="PTHR43071">
    <property type="entry name" value="2-AMINO-4-HYDROXY-6-HYDROXYMETHYLDIHYDROPTERIDINE PYROPHOSPHOKINASE"/>
    <property type="match status" value="1"/>
</dbReference>
<evidence type="ECO:0000313" key="14">
    <source>
        <dbReference type="EMBL" id="NYF91735.1"/>
    </source>
</evidence>
<keyword evidence="7" id="KW-0418">Kinase</keyword>
<dbReference type="UniPathway" id="UPA00077">
    <property type="reaction ID" value="UER00155"/>
</dbReference>
<evidence type="ECO:0000256" key="6">
    <source>
        <dbReference type="ARBA" id="ARBA00022741"/>
    </source>
</evidence>
<dbReference type="InterPro" id="IPR035907">
    <property type="entry name" value="Hppk_sf"/>
</dbReference>
<dbReference type="Pfam" id="PF01288">
    <property type="entry name" value="HPPK"/>
    <property type="match status" value="1"/>
</dbReference>
<evidence type="ECO:0000256" key="8">
    <source>
        <dbReference type="ARBA" id="ARBA00022840"/>
    </source>
</evidence>
<evidence type="ECO:0000313" key="15">
    <source>
        <dbReference type="Proteomes" id="UP000564385"/>
    </source>
</evidence>
<proteinExistence type="inferred from homology"/>
<feature type="domain" description="7,8-dihydro-6-hydroxymethylpterin-pyrophosphokinase" evidence="13">
    <location>
        <begin position="7"/>
        <end position="143"/>
    </location>
</feature>
<dbReference type="Gene3D" id="3.30.70.560">
    <property type="entry name" value="7,8-Dihydro-6-hydroxymethylpterin-pyrophosphokinase HPPK"/>
    <property type="match status" value="1"/>
</dbReference>
<reference evidence="14 15" key="1">
    <citation type="submission" date="2020-07" db="EMBL/GenBank/DDBJ databases">
        <title>Genomic Encyclopedia of Type Strains, Phase IV (KMG-V): Genome sequencing to study the core and pangenomes of soil and plant-associated prokaryotes.</title>
        <authorList>
            <person name="Whitman W."/>
        </authorList>
    </citation>
    <scope>NUCLEOTIDE SEQUENCE [LARGE SCALE GENOMIC DNA]</scope>
    <source>
        <strain evidence="14 15">M8UP22</strain>
    </source>
</reference>
<evidence type="ECO:0000256" key="1">
    <source>
        <dbReference type="ARBA" id="ARBA00005051"/>
    </source>
</evidence>
<comment type="similarity">
    <text evidence="2">Belongs to the HPPK family.</text>
</comment>
<dbReference type="GO" id="GO:0046656">
    <property type="term" value="P:folic acid biosynthetic process"/>
    <property type="evidence" value="ECO:0007669"/>
    <property type="project" value="UniProtKB-KW"/>
</dbReference>
<organism evidence="14 15">
    <name type="scientific">Tunturiibacter lichenicola</name>
    <dbReference type="NCBI Taxonomy" id="2051959"/>
    <lineage>
        <taxon>Bacteria</taxon>
        <taxon>Pseudomonadati</taxon>
        <taxon>Acidobacteriota</taxon>
        <taxon>Terriglobia</taxon>
        <taxon>Terriglobales</taxon>
        <taxon>Acidobacteriaceae</taxon>
        <taxon>Tunturiibacter</taxon>
    </lineage>
</organism>
<dbReference type="GO" id="GO:0046654">
    <property type="term" value="P:tetrahydrofolate biosynthetic process"/>
    <property type="evidence" value="ECO:0007669"/>
    <property type="project" value="UniProtKB-UniPathway"/>
</dbReference>
<gene>
    <name evidence="14" type="ORF">HDF08_003854</name>
</gene>
<dbReference type="Proteomes" id="UP000564385">
    <property type="component" value="Unassembled WGS sequence"/>
</dbReference>
<dbReference type="CDD" id="cd00483">
    <property type="entry name" value="HPPK"/>
    <property type="match status" value="1"/>
</dbReference>
<dbReference type="AlphaFoldDB" id="A0A852VNU6"/>
<keyword evidence="9" id="KW-0289">Folate biosynthesis</keyword>
<keyword evidence="6" id="KW-0547">Nucleotide-binding</keyword>
<evidence type="ECO:0000256" key="2">
    <source>
        <dbReference type="ARBA" id="ARBA00005810"/>
    </source>
</evidence>
<dbReference type="EC" id="2.7.6.3" evidence="3"/>
<evidence type="ECO:0000256" key="9">
    <source>
        <dbReference type="ARBA" id="ARBA00022909"/>
    </source>
</evidence>
<evidence type="ECO:0000256" key="12">
    <source>
        <dbReference type="ARBA" id="ARBA00033413"/>
    </source>
</evidence>
<comment type="function">
    <text evidence="10">Catalyzes the transfer of pyrophosphate from adenosine triphosphate (ATP) to 6-hydroxymethyl-7,8-dihydropterin, an enzymatic step in folate biosynthesis pathway.</text>
</comment>
<dbReference type="SUPFAM" id="SSF55083">
    <property type="entry name" value="6-hydroxymethyl-7,8-dihydropterin pyrophosphokinase, HPPK"/>
    <property type="match status" value="1"/>
</dbReference>
<evidence type="ECO:0000256" key="10">
    <source>
        <dbReference type="ARBA" id="ARBA00029409"/>
    </source>
</evidence>
<dbReference type="PANTHER" id="PTHR43071:SF1">
    <property type="entry name" value="2-AMINO-4-HYDROXY-6-HYDROXYMETHYLDIHYDROPTERIDINE PYROPHOSPHOKINASE"/>
    <property type="match status" value="1"/>
</dbReference>
<dbReference type="EMBL" id="JACCCU010000003">
    <property type="protein sequence ID" value="NYF91735.1"/>
    <property type="molecule type" value="Genomic_DNA"/>
</dbReference>